<evidence type="ECO:0000256" key="2">
    <source>
        <dbReference type="ARBA" id="ARBA00006434"/>
    </source>
</evidence>
<dbReference type="PANTHER" id="PTHR48086">
    <property type="entry name" value="SODIUM/PROLINE SYMPORTER-RELATED"/>
    <property type="match status" value="1"/>
</dbReference>
<protein>
    <submittedName>
        <fullName evidence="15">Sodium:solute symporter family protein</fullName>
    </submittedName>
</protein>
<comment type="similarity">
    <text evidence="2 13">Belongs to the sodium:solute symporter (SSF) (TC 2.A.21) family.</text>
</comment>
<keyword evidence="6" id="KW-0769">Symport</keyword>
<keyword evidence="3" id="KW-0813">Transport</keyword>
<comment type="catalytic activity">
    <reaction evidence="12">
        <text>L-proline(in) + Na(+)(in) = L-proline(out) + Na(+)(out)</text>
        <dbReference type="Rhea" id="RHEA:28967"/>
        <dbReference type="ChEBI" id="CHEBI:29101"/>
        <dbReference type="ChEBI" id="CHEBI:60039"/>
    </reaction>
</comment>
<feature type="transmembrane region" description="Helical" evidence="14">
    <location>
        <begin position="283"/>
        <end position="305"/>
    </location>
</feature>
<dbReference type="InterPro" id="IPR038377">
    <property type="entry name" value="Na/Glc_symporter_sf"/>
</dbReference>
<dbReference type="PANTHER" id="PTHR48086:SF3">
    <property type="entry name" value="SODIUM_PROLINE SYMPORTER"/>
    <property type="match status" value="1"/>
</dbReference>
<evidence type="ECO:0000256" key="1">
    <source>
        <dbReference type="ARBA" id="ARBA00004651"/>
    </source>
</evidence>
<dbReference type="Proteomes" id="UP001060414">
    <property type="component" value="Chromosome"/>
</dbReference>
<dbReference type="CDD" id="cd10322">
    <property type="entry name" value="SLC5sbd"/>
    <property type="match status" value="1"/>
</dbReference>
<keyword evidence="7 14" id="KW-1133">Transmembrane helix</keyword>
<evidence type="ECO:0000256" key="12">
    <source>
        <dbReference type="ARBA" id="ARBA00033708"/>
    </source>
</evidence>
<evidence type="ECO:0000256" key="14">
    <source>
        <dbReference type="SAM" id="Phobius"/>
    </source>
</evidence>
<feature type="transmembrane region" description="Helical" evidence="14">
    <location>
        <begin position="74"/>
        <end position="93"/>
    </location>
</feature>
<evidence type="ECO:0000256" key="5">
    <source>
        <dbReference type="ARBA" id="ARBA00022692"/>
    </source>
</evidence>
<accession>A0ABY5ZIQ9</accession>
<comment type="subcellular location">
    <subcellularLocation>
        <location evidence="1">Cell membrane</location>
        <topology evidence="1">Multi-pass membrane protein</topology>
    </subcellularLocation>
</comment>
<evidence type="ECO:0000313" key="15">
    <source>
        <dbReference type="EMBL" id="UWZ79037.1"/>
    </source>
</evidence>
<dbReference type="Pfam" id="PF00474">
    <property type="entry name" value="SSF"/>
    <property type="match status" value="1"/>
</dbReference>
<keyword evidence="4" id="KW-1003">Cell membrane</keyword>
<feature type="transmembrane region" description="Helical" evidence="14">
    <location>
        <begin position="189"/>
        <end position="206"/>
    </location>
</feature>
<keyword evidence="10 14" id="KW-0472">Membrane</keyword>
<gene>
    <name evidence="15" type="ORF">L9S41_15330</name>
</gene>
<sequence length="559" mass="59606">MSPLLLGAVVAAYLCILAGLALKAYRETRTGADYLVAGRRTHPFVMAMSYGATFVSTSAIIGFGGAAALFGMGLLWLTFLTIFVGIFVAFVFFGRRTRIMGANLNAQTFPEFIGLRFQSRGLQGAAGLLIFVAMPLYAGVVLMGGGKFIAQILQVDYHAALLVLTLIVAVYVILGGIKGVMYTDAFQGSIMFAGMVTLLVFTYYRLGGVTVAHERLTGMKDIAVSMFGAKGHTGWTSFPTFMSEYWLVVVTTIILGVGIGVLAQPQLIVRFMTVRSDRELNRAVLIGGVFILVAVGVAFIVGPLANVFFYYENPATQGQIALLAANRQVDAIIPLYIGQAMPPWFAAIFMVTLLSAAMSTLSSQFHTMGTSLGRDLYEGALGRQGNSLLINKVAVFSAILISYALASGLPLFFEGGTAIIARGTAIFFGICAAAFLPMYFGAIYFRGMTRAGAWAGFITGTLTSLFWIFFIHVKESRPLMLCQALFGVDSLAGDSLWAVVDPLVVALPASIAATLLGNALGAKISSRHLVHCFRGIARAPRRATVKTGLQLPAGVPAAD</sequence>
<keyword evidence="8" id="KW-0915">Sodium</keyword>
<evidence type="ECO:0000313" key="16">
    <source>
        <dbReference type="Proteomes" id="UP001060414"/>
    </source>
</evidence>
<evidence type="ECO:0000256" key="4">
    <source>
        <dbReference type="ARBA" id="ARBA00022475"/>
    </source>
</evidence>
<dbReference type="PROSITE" id="PS50283">
    <property type="entry name" value="NA_SOLUT_SYMP_3"/>
    <property type="match status" value="1"/>
</dbReference>
<reference evidence="15" key="1">
    <citation type="journal article" date="2022" name="Environ. Microbiol.">
        <title>Geoalkalibacter halelectricus SAP #1 sp. nov. possessing extracellular electron transfer and mineral#reducing capabilities from a haloalkaline environment.</title>
        <authorList>
            <person name="Yadav S."/>
            <person name="Singh R."/>
            <person name="Sundharam S.S."/>
            <person name="Chaudhary S."/>
            <person name="Krishnamurthi S."/>
            <person name="Patil S.A."/>
        </authorList>
    </citation>
    <scope>NUCLEOTIDE SEQUENCE</scope>
    <source>
        <strain evidence="15">SAP-1</strain>
    </source>
</reference>
<feature type="transmembrane region" description="Helical" evidence="14">
    <location>
        <begin position="344"/>
        <end position="361"/>
    </location>
</feature>
<feature type="transmembrane region" description="Helical" evidence="14">
    <location>
        <begin position="6"/>
        <end position="25"/>
    </location>
</feature>
<feature type="transmembrane region" description="Helical" evidence="14">
    <location>
        <begin position="452"/>
        <end position="471"/>
    </location>
</feature>
<organism evidence="15 16">
    <name type="scientific">Geoalkalibacter halelectricus</name>
    <dbReference type="NCBI Taxonomy" id="2847045"/>
    <lineage>
        <taxon>Bacteria</taxon>
        <taxon>Pseudomonadati</taxon>
        <taxon>Thermodesulfobacteriota</taxon>
        <taxon>Desulfuromonadia</taxon>
        <taxon>Desulfuromonadales</taxon>
        <taxon>Geoalkalibacteraceae</taxon>
        <taxon>Geoalkalibacter</taxon>
    </lineage>
</organism>
<evidence type="ECO:0000256" key="7">
    <source>
        <dbReference type="ARBA" id="ARBA00022989"/>
    </source>
</evidence>
<evidence type="ECO:0000256" key="8">
    <source>
        <dbReference type="ARBA" id="ARBA00023053"/>
    </source>
</evidence>
<evidence type="ECO:0000256" key="9">
    <source>
        <dbReference type="ARBA" id="ARBA00023065"/>
    </source>
</evidence>
<feature type="transmembrane region" description="Helical" evidence="14">
    <location>
        <begin position="496"/>
        <end position="517"/>
    </location>
</feature>
<keyword evidence="9" id="KW-0406">Ion transport</keyword>
<dbReference type="InterPro" id="IPR001734">
    <property type="entry name" value="Na/solute_symporter"/>
</dbReference>
<evidence type="ECO:0000256" key="11">
    <source>
        <dbReference type="ARBA" id="ARBA00023201"/>
    </source>
</evidence>
<evidence type="ECO:0000256" key="6">
    <source>
        <dbReference type="ARBA" id="ARBA00022847"/>
    </source>
</evidence>
<keyword evidence="11" id="KW-0739">Sodium transport</keyword>
<dbReference type="Gene3D" id="1.20.1730.10">
    <property type="entry name" value="Sodium/glucose cotransporter"/>
    <property type="match status" value="1"/>
</dbReference>
<evidence type="ECO:0000256" key="3">
    <source>
        <dbReference type="ARBA" id="ARBA00022448"/>
    </source>
</evidence>
<keyword evidence="5 14" id="KW-0812">Transmembrane</keyword>
<evidence type="ECO:0000256" key="13">
    <source>
        <dbReference type="RuleBase" id="RU362091"/>
    </source>
</evidence>
<feature type="transmembrane region" description="Helical" evidence="14">
    <location>
        <begin position="45"/>
        <end position="68"/>
    </location>
</feature>
<feature type="transmembrane region" description="Helical" evidence="14">
    <location>
        <begin position="125"/>
        <end position="145"/>
    </location>
</feature>
<proteinExistence type="inferred from homology"/>
<evidence type="ECO:0000256" key="10">
    <source>
        <dbReference type="ARBA" id="ARBA00023136"/>
    </source>
</evidence>
<feature type="transmembrane region" description="Helical" evidence="14">
    <location>
        <begin position="157"/>
        <end position="177"/>
    </location>
</feature>
<dbReference type="InterPro" id="IPR050277">
    <property type="entry name" value="Sodium:Solute_Symporter"/>
</dbReference>
<feature type="transmembrane region" description="Helical" evidence="14">
    <location>
        <begin position="419"/>
        <end position="440"/>
    </location>
</feature>
<feature type="transmembrane region" description="Helical" evidence="14">
    <location>
        <begin position="393"/>
        <end position="413"/>
    </location>
</feature>
<name>A0ABY5ZIQ9_9BACT</name>
<dbReference type="RefSeq" id="WP_260747392.1">
    <property type="nucleotide sequence ID" value="NZ_CP092109.1"/>
</dbReference>
<dbReference type="EMBL" id="CP092109">
    <property type="protein sequence ID" value="UWZ79037.1"/>
    <property type="molecule type" value="Genomic_DNA"/>
</dbReference>
<keyword evidence="16" id="KW-1185">Reference proteome</keyword>
<feature type="transmembrane region" description="Helical" evidence="14">
    <location>
        <begin position="245"/>
        <end position="263"/>
    </location>
</feature>